<dbReference type="Pfam" id="PF01478">
    <property type="entry name" value="Peptidase_A24"/>
    <property type="match status" value="1"/>
</dbReference>
<dbReference type="EMBL" id="JBHSRF010000087">
    <property type="protein sequence ID" value="MFC6086421.1"/>
    <property type="molecule type" value="Genomic_DNA"/>
</dbReference>
<name>A0ABW1NU63_9ACTN</name>
<dbReference type="Gene3D" id="1.20.120.1220">
    <property type="match status" value="1"/>
</dbReference>
<accession>A0ABW1NU63</accession>
<organism evidence="4 5">
    <name type="scientific">Sphaerisporangium aureirubrum</name>
    <dbReference type="NCBI Taxonomy" id="1544736"/>
    <lineage>
        <taxon>Bacteria</taxon>
        <taxon>Bacillati</taxon>
        <taxon>Actinomycetota</taxon>
        <taxon>Actinomycetes</taxon>
        <taxon>Streptosporangiales</taxon>
        <taxon>Streptosporangiaceae</taxon>
        <taxon>Sphaerisporangium</taxon>
    </lineage>
</organism>
<dbReference type="InterPro" id="IPR000045">
    <property type="entry name" value="Prepilin_IV_endopep_pep"/>
</dbReference>
<keyword evidence="4" id="KW-0378">Hydrolase</keyword>
<dbReference type="GO" id="GO:0004190">
    <property type="term" value="F:aspartic-type endopeptidase activity"/>
    <property type="evidence" value="ECO:0007669"/>
    <property type="project" value="UniProtKB-EC"/>
</dbReference>
<evidence type="ECO:0000313" key="4">
    <source>
        <dbReference type="EMBL" id="MFC6086421.1"/>
    </source>
</evidence>
<dbReference type="RefSeq" id="WP_380761592.1">
    <property type="nucleotide sequence ID" value="NZ_JBHSRF010000087.1"/>
</dbReference>
<feature type="transmembrane region" description="Helical" evidence="2">
    <location>
        <begin position="115"/>
        <end position="135"/>
    </location>
</feature>
<evidence type="ECO:0000256" key="1">
    <source>
        <dbReference type="ARBA" id="ARBA00005801"/>
    </source>
</evidence>
<dbReference type="EC" id="3.4.23.43" evidence="4"/>
<proteinExistence type="inferred from homology"/>
<reference evidence="5" key="1">
    <citation type="journal article" date="2019" name="Int. J. Syst. Evol. Microbiol.">
        <title>The Global Catalogue of Microorganisms (GCM) 10K type strain sequencing project: providing services to taxonomists for standard genome sequencing and annotation.</title>
        <authorList>
            <consortium name="The Broad Institute Genomics Platform"/>
            <consortium name="The Broad Institute Genome Sequencing Center for Infectious Disease"/>
            <person name="Wu L."/>
            <person name="Ma J."/>
        </authorList>
    </citation>
    <scope>NUCLEOTIDE SEQUENCE [LARGE SCALE GENOMIC DNA]</scope>
    <source>
        <strain evidence="5">JCM 30346</strain>
    </source>
</reference>
<dbReference type="PANTHER" id="PTHR30487">
    <property type="entry name" value="TYPE 4 PREPILIN-LIKE PROTEINS LEADER PEPTIDE-PROCESSING ENZYME"/>
    <property type="match status" value="1"/>
</dbReference>
<comment type="caution">
    <text evidence="4">The sequence shown here is derived from an EMBL/GenBank/DDBJ whole genome shotgun (WGS) entry which is preliminary data.</text>
</comment>
<feature type="transmembrane region" description="Helical" evidence="2">
    <location>
        <begin position="25"/>
        <end position="42"/>
    </location>
</feature>
<dbReference type="PANTHER" id="PTHR30487:SF0">
    <property type="entry name" value="PREPILIN LEADER PEPTIDASE_N-METHYLTRANSFERASE-RELATED"/>
    <property type="match status" value="1"/>
</dbReference>
<keyword evidence="2" id="KW-0472">Membrane</keyword>
<evidence type="ECO:0000259" key="3">
    <source>
        <dbReference type="Pfam" id="PF01478"/>
    </source>
</evidence>
<dbReference type="InterPro" id="IPR050882">
    <property type="entry name" value="Prepilin_peptidase/N-MTase"/>
</dbReference>
<protein>
    <submittedName>
        <fullName evidence="4">Prepilin peptidase</fullName>
        <ecNumber evidence="4">3.4.23.43</ecNumber>
    </submittedName>
</protein>
<feature type="domain" description="Prepilin type IV endopeptidase peptidase" evidence="3">
    <location>
        <begin position="33"/>
        <end position="131"/>
    </location>
</feature>
<keyword evidence="2" id="KW-0812">Transmembrane</keyword>
<sequence length="160" mass="16732">MELGTAAAFAVVAWRLEGTPCIWSWAYAALAGSLLSVIDWRTRRLPDVITLPSYPILALLLIPTGHVGQALLGALALGGAYFVLWYGRPDALGLGDVKLAGLVGMLTGSLGMDRWLTAAMAGLILGALYAVLLLATGRGTLKTQFPLGPFIALGALAALW</sequence>
<keyword evidence="5" id="KW-1185">Reference proteome</keyword>
<evidence type="ECO:0000313" key="5">
    <source>
        <dbReference type="Proteomes" id="UP001596137"/>
    </source>
</evidence>
<dbReference type="Proteomes" id="UP001596137">
    <property type="component" value="Unassembled WGS sequence"/>
</dbReference>
<evidence type="ECO:0000256" key="2">
    <source>
        <dbReference type="SAM" id="Phobius"/>
    </source>
</evidence>
<feature type="transmembrane region" description="Helical" evidence="2">
    <location>
        <begin position="54"/>
        <end position="84"/>
    </location>
</feature>
<keyword evidence="2" id="KW-1133">Transmembrane helix</keyword>
<gene>
    <name evidence="4" type="ORF">ACFP1K_34985</name>
</gene>
<comment type="similarity">
    <text evidence="1">Belongs to the peptidase A24 family.</text>
</comment>